<dbReference type="RefSeq" id="XP_012191788.1">
    <property type="nucleotide sequence ID" value="XM_012336398.1"/>
</dbReference>
<dbReference type="HOGENOM" id="CLU_033579_0_0_1"/>
<evidence type="ECO:0000256" key="1">
    <source>
        <dbReference type="SAM" id="Phobius"/>
    </source>
</evidence>
<feature type="transmembrane region" description="Helical" evidence="1">
    <location>
        <begin position="95"/>
        <end position="118"/>
    </location>
</feature>
<evidence type="ECO:0000313" key="2">
    <source>
        <dbReference type="EMBL" id="GAC98201.1"/>
    </source>
</evidence>
<feature type="transmembrane region" description="Helical" evidence="1">
    <location>
        <begin position="63"/>
        <end position="89"/>
    </location>
</feature>
<dbReference type="EMBL" id="DF238816">
    <property type="protein sequence ID" value="GAC98201.1"/>
    <property type="molecule type" value="Genomic_DNA"/>
</dbReference>
<protein>
    <submittedName>
        <fullName evidence="2">Uncharacterized protein</fullName>
    </submittedName>
</protein>
<accession>R9PA02</accession>
<dbReference type="STRING" id="1305764.R9PA02"/>
<dbReference type="OrthoDB" id="2549796at2759"/>
<keyword evidence="1" id="KW-0812">Transmembrane</keyword>
<keyword evidence="1" id="KW-1133">Transmembrane helix</keyword>
<reference evidence="3" key="1">
    <citation type="journal article" date="2013" name="Genome Announc.">
        <title>Draft genome sequence of the basidiomycetous yeast-like fungus Pseudozyma hubeiensis SY62, which produces an abundant amount of the biosurfactant mannosylerythritol lipids.</title>
        <authorList>
            <person name="Konishi M."/>
            <person name="Hatada Y."/>
            <person name="Horiuchi J."/>
        </authorList>
    </citation>
    <scope>NUCLEOTIDE SEQUENCE [LARGE SCALE GENOMIC DNA]</scope>
    <source>
        <strain evidence="3">SY62</strain>
    </source>
</reference>
<feature type="transmembrane region" description="Helical" evidence="1">
    <location>
        <begin position="130"/>
        <end position="152"/>
    </location>
</feature>
<dbReference type="Proteomes" id="UP000014071">
    <property type="component" value="Unassembled WGS sequence"/>
</dbReference>
<dbReference type="GeneID" id="24111067"/>
<evidence type="ECO:0000313" key="3">
    <source>
        <dbReference type="Proteomes" id="UP000014071"/>
    </source>
</evidence>
<sequence>MDIPVASAETVFNVLSPSDGKAYLILLIIMSLCLGALTMDLFNHLRFDYRLVTKPGWSKPAILASRSAYLCCRYLSVVVMTLILCFPLLKLGNCTPIPLVYDILAMFLLDSVAYIFVSRTMALYSFKRKVCVPLGIFFGMVLIAAALCIPNYGEGVRIEGTEFCLFVSHKHLTRTKVINITYKTLSMTLDLTLLLLTLHRLLEGGLASIFNTKRQRFGANNLSLSGFLIRQGFHFYALQFGTDVFLITAYFSFPNEAYKDLGTILGFCIPPIVASKAFREIGKKAHEIGIHNARQINEIVTDSASGIRPTKSGAASRPAAPAMVVTSAAPMRDQDGVGTQTITRQYWDGRRTFDHGRADLTGIVVTHGVVSRIDEGEWGRDAQANDQYEMKRQWSGSAAKSDESIA</sequence>
<keyword evidence="3" id="KW-1185">Reference proteome</keyword>
<keyword evidence="1" id="KW-0472">Membrane</keyword>
<dbReference type="eggNOG" id="ENOG502R3DE">
    <property type="taxonomic scope" value="Eukaryota"/>
</dbReference>
<gene>
    <name evidence="2" type="ORF">PHSY_005790</name>
</gene>
<name>R9PA02_PSEHS</name>
<proteinExistence type="predicted"/>
<feature type="transmembrane region" description="Helical" evidence="1">
    <location>
        <begin position="22"/>
        <end position="42"/>
    </location>
</feature>
<dbReference type="AlphaFoldDB" id="R9PA02"/>
<organism evidence="2 3">
    <name type="scientific">Pseudozyma hubeiensis (strain SY62)</name>
    <name type="common">Yeast</name>
    <dbReference type="NCBI Taxonomy" id="1305764"/>
    <lineage>
        <taxon>Eukaryota</taxon>
        <taxon>Fungi</taxon>
        <taxon>Dikarya</taxon>
        <taxon>Basidiomycota</taxon>
        <taxon>Ustilaginomycotina</taxon>
        <taxon>Ustilaginomycetes</taxon>
        <taxon>Ustilaginales</taxon>
        <taxon>Ustilaginaceae</taxon>
        <taxon>Pseudozyma</taxon>
    </lineage>
</organism>